<keyword evidence="5" id="KW-1185">Reference proteome</keyword>
<sequence length="303" mass="32415">MDADRVILVTGASGFLGSRIVQQARCQGLNVVAAHRAGTGPGVAHMDVCDPNSVDDAIRNAAPTVVIHCAAYGVNYAEQDFQRALHVNTIGAVAVLEAAARHGVQRFIHIGSCFEYGSRDGLISENTVLQPTAVYGATKAAAALLLRERARGLKPSLVILRPFALWGIGEPAHRIIPQVVSACLTGVPLKLTSCEVIRDYTYVEDMAANILSIALLPEIESGTVINLGSGRGVLLRDFVLSVARLLSGEALMQFGALPYRPTEMSSLVADVTRMRSFLGVVRETSLVDGVKRMVESMRTHNIS</sequence>
<evidence type="ECO:0000256" key="2">
    <source>
        <dbReference type="ARBA" id="ARBA00007637"/>
    </source>
</evidence>
<proteinExistence type="inferred from homology"/>
<dbReference type="CDD" id="cd08946">
    <property type="entry name" value="SDR_e"/>
    <property type="match status" value="1"/>
</dbReference>
<gene>
    <name evidence="4" type="ORF">JM946_29630</name>
</gene>
<organism evidence="4 5">
    <name type="scientific">Steroidobacter gossypii</name>
    <dbReference type="NCBI Taxonomy" id="2805490"/>
    <lineage>
        <taxon>Bacteria</taxon>
        <taxon>Pseudomonadati</taxon>
        <taxon>Pseudomonadota</taxon>
        <taxon>Gammaproteobacteria</taxon>
        <taxon>Steroidobacterales</taxon>
        <taxon>Steroidobacteraceae</taxon>
        <taxon>Steroidobacter</taxon>
    </lineage>
</organism>
<reference evidence="4 5" key="1">
    <citation type="journal article" date="2021" name="Int. J. Syst. Evol. Microbiol.">
        <title>Steroidobacter gossypii sp. nov., isolated from soil of cotton cropping field.</title>
        <authorList>
            <person name="Huang R."/>
            <person name="Yang S."/>
            <person name="Zhen C."/>
            <person name="Liu W."/>
        </authorList>
    </citation>
    <scope>NUCLEOTIDE SEQUENCE [LARGE SCALE GENOMIC DNA]</scope>
    <source>
        <strain evidence="4 5">S1-65</strain>
    </source>
</reference>
<evidence type="ECO:0000313" key="5">
    <source>
        <dbReference type="Proteomes" id="UP000661077"/>
    </source>
</evidence>
<comment type="pathway">
    <text evidence="1">Bacterial outer membrane biogenesis; LPS O-antigen biosynthesis.</text>
</comment>
<name>A0ABS1X6S5_9GAMM</name>
<dbReference type="Proteomes" id="UP000661077">
    <property type="component" value="Unassembled WGS sequence"/>
</dbReference>
<accession>A0ABS1X6S5</accession>
<dbReference type="SUPFAM" id="SSF51735">
    <property type="entry name" value="NAD(P)-binding Rossmann-fold domains"/>
    <property type="match status" value="1"/>
</dbReference>
<dbReference type="PANTHER" id="PTHR43000">
    <property type="entry name" value="DTDP-D-GLUCOSE 4,6-DEHYDRATASE-RELATED"/>
    <property type="match status" value="1"/>
</dbReference>
<comment type="caution">
    <text evidence="4">The sequence shown here is derived from an EMBL/GenBank/DDBJ whole genome shotgun (WGS) entry which is preliminary data.</text>
</comment>
<dbReference type="InterPro" id="IPR001509">
    <property type="entry name" value="Epimerase_deHydtase"/>
</dbReference>
<evidence type="ECO:0000313" key="4">
    <source>
        <dbReference type="EMBL" id="MBM0108910.1"/>
    </source>
</evidence>
<dbReference type="InterPro" id="IPR036291">
    <property type="entry name" value="NAD(P)-bd_dom_sf"/>
</dbReference>
<evidence type="ECO:0000256" key="1">
    <source>
        <dbReference type="ARBA" id="ARBA00005125"/>
    </source>
</evidence>
<dbReference type="EMBL" id="JAEVLS010000012">
    <property type="protein sequence ID" value="MBM0108910.1"/>
    <property type="molecule type" value="Genomic_DNA"/>
</dbReference>
<dbReference type="RefSeq" id="WP_203171082.1">
    <property type="nucleotide sequence ID" value="NZ_JAEVLS010000012.1"/>
</dbReference>
<protein>
    <submittedName>
        <fullName evidence="4">NAD(P)-dependent oxidoreductase</fullName>
    </submittedName>
</protein>
<evidence type="ECO:0000259" key="3">
    <source>
        <dbReference type="Pfam" id="PF01370"/>
    </source>
</evidence>
<feature type="domain" description="NAD-dependent epimerase/dehydratase" evidence="3">
    <location>
        <begin position="7"/>
        <end position="228"/>
    </location>
</feature>
<dbReference type="Pfam" id="PF01370">
    <property type="entry name" value="Epimerase"/>
    <property type="match status" value="1"/>
</dbReference>
<comment type="similarity">
    <text evidence="2">Belongs to the NAD(P)-dependent epimerase/dehydratase family.</text>
</comment>
<dbReference type="Gene3D" id="3.40.50.720">
    <property type="entry name" value="NAD(P)-binding Rossmann-like Domain"/>
    <property type="match status" value="1"/>
</dbReference>